<comment type="caution">
    <text evidence="2">The sequence shown here is derived from an EMBL/GenBank/DDBJ whole genome shotgun (WGS) entry which is preliminary data.</text>
</comment>
<dbReference type="EMBL" id="DYWC01000172">
    <property type="protein sequence ID" value="HJF87263.1"/>
    <property type="molecule type" value="Genomic_DNA"/>
</dbReference>
<dbReference type="PROSITE" id="PS50943">
    <property type="entry name" value="HTH_CROC1"/>
    <property type="match status" value="1"/>
</dbReference>
<dbReference type="Gene3D" id="1.10.260.40">
    <property type="entry name" value="lambda repressor-like DNA-binding domains"/>
    <property type="match status" value="1"/>
</dbReference>
<protein>
    <submittedName>
        <fullName evidence="2">Helix-turn-helix domain-containing protein</fullName>
    </submittedName>
</protein>
<organism evidence="2 3">
    <name type="scientific">Companilactobacillus farciminis</name>
    <dbReference type="NCBI Taxonomy" id="1612"/>
    <lineage>
        <taxon>Bacteria</taxon>
        <taxon>Bacillati</taxon>
        <taxon>Bacillota</taxon>
        <taxon>Bacilli</taxon>
        <taxon>Lactobacillales</taxon>
        <taxon>Lactobacillaceae</taxon>
        <taxon>Companilactobacillus</taxon>
    </lineage>
</organism>
<reference evidence="2" key="1">
    <citation type="journal article" date="2021" name="PeerJ">
        <title>Extensive microbial diversity within the chicken gut microbiome revealed by metagenomics and culture.</title>
        <authorList>
            <person name="Gilroy R."/>
            <person name="Ravi A."/>
            <person name="Getino M."/>
            <person name="Pursley I."/>
            <person name="Horton D.L."/>
            <person name="Alikhan N.F."/>
            <person name="Baker D."/>
            <person name="Gharbi K."/>
            <person name="Hall N."/>
            <person name="Watson M."/>
            <person name="Adriaenssens E.M."/>
            <person name="Foster-Nyarko E."/>
            <person name="Jarju S."/>
            <person name="Secka A."/>
            <person name="Antonio M."/>
            <person name="Oren A."/>
            <person name="Chaudhuri R.R."/>
            <person name="La Ragione R."/>
            <person name="Hildebrand F."/>
            <person name="Pallen M.J."/>
        </authorList>
    </citation>
    <scope>NUCLEOTIDE SEQUENCE</scope>
    <source>
        <strain evidence="2">7886</strain>
    </source>
</reference>
<sequence length="71" mass="8392">MSWQTVDRILKNKHWSLSKLSNRSGINYQTIRNYRYLKTEPTFKTMCKIADALGVSLDELRGDKDEVNTRR</sequence>
<reference evidence="2" key="2">
    <citation type="submission" date="2021-09" db="EMBL/GenBank/DDBJ databases">
        <authorList>
            <person name="Gilroy R."/>
        </authorList>
    </citation>
    <scope>NUCLEOTIDE SEQUENCE</scope>
    <source>
        <strain evidence="2">7886</strain>
    </source>
</reference>
<dbReference type="SMART" id="SM00530">
    <property type="entry name" value="HTH_XRE"/>
    <property type="match status" value="1"/>
</dbReference>
<name>A0A921HRX0_9LACO</name>
<feature type="domain" description="HTH cro/C1-type" evidence="1">
    <location>
        <begin position="6"/>
        <end position="60"/>
    </location>
</feature>
<dbReference type="InterPro" id="IPR010982">
    <property type="entry name" value="Lambda_DNA-bd_dom_sf"/>
</dbReference>
<dbReference type="Pfam" id="PF01381">
    <property type="entry name" value="HTH_3"/>
    <property type="match status" value="1"/>
</dbReference>
<dbReference type="AlphaFoldDB" id="A0A921HRX0"/>
<evidence type="ECO:0000313" key="2">
    <source>
        <dbReference type="EMBL" id="HJF87263.1"/>
    </source>
</evidence>
<evidence type="ECO:0000313" key="3">
    <source>
        <dbReference type="Proteomes" id="UP000747013"/>
    </source>
</evidence>
<accession>A0A921HRX0</accession>
<dbReference type="GO" id="GO:0003677">
    <property type="term" value="F:DNA binding"/>
    <property type="evidence" value="ECO:0007669"/>
    <property type="project" value="InterPro"/>
</dbReference>
<proteinExistence type="predicted"/>
<dbReference type="SUPFAM" id="SSF47413">
    <property type="entry name" value="lambda repressor-like DNA-binding domains"/>
    <property type="match status" value="1"/>
</dbReference>
<dbReference type="Proteomes" id="UP000747013">
    <property type="component" value="Unassembled WGS sequence"/>
</dbReference>
<dbReference type="InterPro" id="IPR001387">
    <property type="entry name" value="Cro/C1-type_HTH"/>
</dbReference>
<gene>
    <name evidence="2" type="ORF">K8V88_07475</name>
</gene>
<dbReference type="CDD" id="cd00093">
    <property type="entry name" value="HTH_XRE"/>
    <property type="match status" value="1"/>
</dbReference>
<evidence type="ECO:0000259" key="1">
    <source>
        <dbReference type="PROSITE" id="PS50943"/>
    </source>
</evidence>